<gene>
    <name evidence="1" type="ORF">Pint_05170</name>
</gene>
<dbReference type="Proteomes" id="UP001163603">
    <property type="component" value="Chromosome 3"/>
</dbReference>
<accession>A0ACC0Z5X6</accession>
<sequence length="125" mass="14363">MNYQGHVIFQFIRPLLVQSNFLSPWVGYMKFHLSQKLHICCRLQSSCTKPDFEAESAQMEEMQDFSRQVWGKSLQNDVKMPTHEGSINYSQQIGGSVVAAYKDANDRNLGKDVEPESQMKGCYLH</sequence>
<proteinExistence type="predicted"/>
<reference evidence="2" key="1">
    <citation type="journal article" date="2023" name="G3 (Bethesda)">
        <title>Genome assembly and association tests identify interacting loci associated with vigor, precocity, and sex in interspecific pistachio rootstocks.</title>
        <authorList>
            <person name="Palmer W."/>
            <person name="Jacygrad E."/>
            <person name="Sagayaradj S."/>
            <person name="Cavanaugh K."/>
            <person name="Han R."/>
            <person name="Bertier L."/>
            <person name="Beede B."/>
            <person name="Kafkas S."/>
            <person name="Golino D."/>
            <person name="Preece J."/>
            <person name="Michelmore R."/>
        </authorList>
    </citation>
    <scope>NUCLEOTIDE SEQUENCE [LARGE SCALE GENOMIC DNA]</scope>
</reference>
<evidence type="ECO:0000313" key="1">
    <source>
        <dbReference type="EMBL" id="KAJ0045724.1"/>
    </source>
</evidence>
<comment type="caution">
    <text evidence="1">The sequence shown here is derived from an EMBL/GenBank/DDBJ whole genome shotgun (WGS) entry which is preliminary data.</text>
</comment>
<dbReference type="EMBL" id="CM047738">
    <property type="protein sequence ID" value="KAJ0045724.1"/>
    <property type="molecule type" value="Genomic_DNA"/>
</dbReference>
<evidence type="ECO:0000313" key="2">
    <source>
        <dbReference type="Proteomes" id="UP001163603"/>
    </source>
</evidence>
<name>A0ACC0Z5X6_9ROSI</name>
<protein>
    <submittedName>
        <fullName evidence="1">Uncharacterized protein</fullName>
    </submittedName>
</protein>
<organism evidence="1 2">
    <name type="scientific">Pistacia integerrima</name>
    <dbReference type="NCBI Taxonomy" id="434235"/>
    <lineage>
        <taxon>Eukaryota</taxon>
        <taxon>Viridiplantae</taxon>
        <taxon>Streptophyta</taxon>
        <taxon>Embryophyta</taxon>
        <taxon>Tracheophyta</taxon>
        <taxon>Spermatophyta</taxon>
        <taxon>Magnoliopsida</taxon>
        <taxon>eudicotyledons</taxon>
        <taxon>Gunneridae</taxon>
        <taxon>Pentapetalae</taxon>
        <taxon>rosids</taxon>
        <taxon>malvids</taxon>
        <taxon>Sapindales</taxon>
        <taxon>Anacardiaceae</taxon>
        <taxon>Pistacia</taxon>
    </lineage>
</organism>
<keyword evidence="2" id="KW-1185">Reference proteome</keyword>